<dbReference type="SUPFAM" id="SSF52540">
    <property type="entry name" value="P-loop containing nucleoside triphosphate hydrolases"/>
    <property type="match status" value="1"/>
</dbReference>
<evidence type="ECO:0000256" key="4">
    <source>
        <dbReference type="ARBA" id="ARBA00022454"/>
    </source>
</evidence>
<dbReference type="Pfam" id="PF02463">
    <property type="entry name" value="SMC_N"/>
    <property type="match status" value="1"/>
</dbReference>
<dbReference type="Gene3D" id="1.20.1060.20">
    <property type="match status" value="1"/>
</dbReference>
<dbReference type="InterPro" id="IPR028468">
    <property type="entry name" value="Smc1_ABC"/>
</dbReference>
<dbReference type="SMART" id="SM00968">
    <property type="entry name" value="SMC_hinge"/>
    <property type="match status" value="1"/>
</dbReference>
<keyword evidence="9" id="KW-0131">Cell cycle</keyword>
<dbReference type="InterPro" id="IPR010935">
    <property type="entry name" value="SMC_hinge"/>
</dbReference>
<dbReference type="EMBL" id="SPOF01000002">
    <property type="protein sequence ID" value="TIB16952.1"/>
    <property type="molecule type" value="Genomic_DNA"/>
</dbReference>
<dbReference type="GO" id="GO:0005634">
    <property type="term" value="C:nucleus"/>
    <property type="evidence" value="ECO:0007669"/>
    <property type="project" value="UniProtKB-SubCell"/>
</dbReference>
<keyword evidence="7 11" id="KW-0175">Coiled coil</keyword>
<dbReference type="GO" id="GO:0008278">
    <property type="term" value="C:cohesin complex"/>
    <property type="evidence" value="ECO:0007669"/>
    <property type="project" value="InterPro"/>
</dbReference>
<evidence type="ECO:0000256" key="12">
    <source>
        <dbReference type="SAM" id="MobiDB-lite"/>
    </source>
</evidence>
<dbReference type="PANTHER" id="PTHR18937">
    <property type="entry name" value="STRUCTURAL MAINTENANCE OF CHROMOSOMES SMC FAMILY MEMBER"/>
    <property type="match status" value="1"/>
</dbReference>
<feature type="region of interest" description="Disordered" evidence="12">
    <location>
        <begin position="419"/>
        <end position="452"/>
    </location>
</feature>
<dbReference type="InterPro" id="IPR024704">
    <property type="entry name" value="SMC"/>
</dbReference>
<evidence type="ECO:0000256" key="10">
    <source>
        <dbReference type="PIRNR" id="PIRNR005719"/>
    </source>
</evidence>
<dbReference type="Gene3D" id="1.10.287.2610">
    <property type="match status" value="1"/>
</dbReference>
<dbReference type="Pfam" id="PF06470">
    <property type="entry name" value="SMC_hinge"/>
    <property type="match status" value="1"/>
</dbReference>
<dbReference type="GO" id="GO:0005524">
    <property type="term" value="F:ATP binding"/>
    <property type="evidence" value="ECO:0007669"/>
    <property type="project" value="InterPro"/>
</dbReference>
<dbReference type="InterPro" id="IPR003395">
    <property type="entry name" value="RecF/RecN/SMC_N"/>
</dbReference>
<feature type="compositionally biased region" description="Basic and acidic residues" evidence="12">
    <location>
        <begin position="420"/>
        <end position="432"/>
    </location>
</feature>
<protein>
    <recommendedName>
        <fullName evidence="10">Structural maintenance of chromosomes protein</fullName>
    </recommendedName>
</protein>
<evidence type="ECO:0000256" key="5">
    <source>
        <dbReference type="ARBA" id="ARBA00022618"/>
    </source>
</evidence>
<evidence type="ECO:0000256" key="7">
    <source>
        <dbReference type="ARBA" id="ARBA00023054"/>
    </source>
</evidence>
<comment type="subcellular location">
    <subcellularLocation>
        <location evidence="2">Chromosome</location>
    </subcellularLocation>
    <subcellularLocation>
        <location evidence="1 10">Nucleus</location>
    </subcellularLocation>
</comment>
<accession>A0A4T0IFF4</accession>
<keyword evidence="8 10" id="KW-0539">Nucleus</keyword>
<organism evidence="14 15">
    <name type="scientific">Wallemia ichthyophaga</name>
    <dbReference type="NCBI Taxonomy" id="245174"/>
    <lineage>
        <taxon>Eukaryota</taxon>
        <taxon>Fungi</taxon>
        <taxon>Dikarya</taxon>
        <taxon>Basidiomycota</taxon>
        <taxon>Wallemiomycotina</taxon>
        <taxon>Wallemiomycetes</taxon>
        <taxon>Wallemiales</taxon>
        <taxon>Wallemiaceae</taxon>
        <taxon>Wallemia</taxon>
    </lineage>
</organism>
<evidence type="ECO:0000256" key="2">
    <source>
        <dbReference type="ARBA" id="ARBA00004286"/>
    </source>
</evidence>
<evidence type="ECO:0000256" key="1">
    <source>
        <dbReference type="ARBA" id="ARBA00004123"/>
    </source>
</evidence>
<dbReference type="AlphaFoldDB" id="A0A4T0IFF4"/>
<dbReference type="InterPro" id="IPR036277">
    <property type="entry name" value="SMC_hinge_sf"/>
</dbReference>
<keyword evidence="4" id="KW-0158">Chromosome</keyword>
<keyword evidence="6" id="KW-0498">Mitosis</keyword>
<feature type="domain" description="SMC hinge" evidence="13">
    <location>
        <begin position="541"/>
        <end position="657"/>
    </location>
</feature>
<evidence type="ECO:0000259" key="13">
    <source>
        <dbReference type="SMART" id="SM00968"/>
    </source>
</evidence>
<evidence type="ECO:0000256" key="8">
    <source>
        <dbReference type="ARBA" id="ARBA00023242"/>
    </source>
</evidence>
<dbReference type="GO" id="GO:0051301">
    <property type="term" value="P:cell division"/>
    <property type="evidence" value="ECO:0007669"/>
    <property type="project" value="UniProtKB-KW"/>
</dbReference>
<keyword evidence="5" id="KW-0132">Cell division</keyword>
<evidence type="ECO:0000313" key="15">
    <source>
        <dbReference type="Proteomes" id="UP000306954"/>
    </source>
</evidence>
<feature type="coiled-coil region" evidence="11">
    <location>
        <begin position="833"/>
        <end position="923"/>
    </location>
</feature>
<dbReference type="CDD" id="cd03275">
    <property type="entry name" value="ABC_SMC1_euk"/>
    <property type="match status" value="1"/>
</dbReference>
<dbReference type="InterPro" id="IPR027417">
    <property type="entry name" value="P-loop_NTPase"/>
</dbReference>
<reference evidence="14 15" key="1">
    <citation type="submission" date="2019-03" db="EMBL/GenBank/DDBJ databases">
        <title>Sequencing 23 genomes of Wallemia ichthyophaga.</title>
        <authorList>
            <person name="Gostincar C."/>
        </authorList>
    </citation>
    <scope>NUCLEOTIDE SEQUENCE [LARGE SCALE GENOMIC DNA]</scope>
    <source>
        <strain evidence="14 15">EXF-8621</strain>
    </source>
</reference>
<name>A0A4T0IFF4_WALIC</name>
<dbReference type="GO" id="GO:0016887">
    <property type="term" value="F:ATP hydrolysis activity"/>
    <property type="evidence" value="ECO:0007669"/>
    <property type="project" value="InterPro"/>
</dbReference>
<dbReference type="Proteomes" id="UP000306954">
    <property type="component" value="Unassembled WGS sequence"/>
</dbReference>
<evidence type="ECO:0000256" key="6">
    <source>
        <dbReference type="ARBA" id="ARBA00022776"/>
    </source>
</evidence>
<proteinExistence type="inferred from homology"/>
<sequence>MGVLNNAFLTYTSKMPLEWIEVYDFKSYKGRHKIGPFSPFSCVIGSNGGGKSNLMDAISFVLGVKSAHLRGSNIRDLIYRGRRVGLEDGDQVDQTQEGQSDYYSAQKASVLAQYTSTSGRELKFERTITVSGSSEYRLNGRAISYADYNQALVKENILVKSKNFLVFQGDVEAVATQSSSQLSKLIDQISGSIEFKERYEETRGAQERANETSVAQGLKRRVLNGEIKQFKEQTSELKRFEDMKDNRNNLIIRLLLMKLYHIEAQITTNTDAITSKRDHLQDLQQQQDGAKRELKRASKEKAEAHNKTIKCENTIKSSQRDIDNKTPNIVALDARINHARTKLRTSETNASRLQAEVEELQECVNRYKVDVDKIEKAAGRAQAEARKLSEQRGVNLSDEDLNEYRQLKLQAMSLAPEARQQVEELGRNEKTSKSSLNAAKSRLSEAEAKHEKLKLDERRNAANVEDTRDGFQTAQSNLQEAKQRYDNLLNERNKIGQLETEKNEKLHALLGQLSSASHDLRQTERDNKFKDVLMTLKRMFPGVRGKLVDLCQPTQSKYSTAVVTALGRNVESIVVDDEATAIQCIEYMKAQRVGSATYLPLDSLQVKPVQERLRTLSSGARLTVDVLKYDNIYEKAVHFAAGSSLICDDMTIARDLVYDKHQDVKAVTLDGTIIHRSGLITGGQGARDSGKRFDQAQYDQMMRRRDELVIQLKALRNKRPQPKVDEELVQNVRKCENDEHNSKDSFDGGVSRLDGTQKELKVAELNHSEKSMELDTMRSSYDALKRELDDVLAIVHRAEDGVFEPFCARIGIENIREYEDREGRVAAAESEARVKFETQIAKLNNLLRFEEEQLKTSSTRLERLQNKLDSDRQNLATFESEKRSLQEIVDEIKNTIATNEALLNELRESEQSIAENVDSVRRNSHKAERQYDGAFKDIANNNDNIRMLASERFSIYRKCKVDELPLDLVAGSLDDVPLDADLKEIEPMDVDDDEDATQRAVQIEDYGIEVNFDGVEDEDELTEEAELKYQQEIAQMSEEIDRMAPNLKASDRLSDMKKRLSETEKVFEHARKETKQARDAYQDAKASRQELFMQAFDHLSSSIDVVYKELTTSRANPTGGTAYLSLEDEDEPYNAGLKYHAMPPGKPFRDMYQLSGGEKTIAAMALLFAIQTYKPSPFFVLDEVDSALDNQNAAQIAKYLRNHLRESQYIFITHSSRVYERADALVGVFRNGDINSSQVLTLDLTQYDEP</sequence>
<feature type="coiled-coil region" evidence="11">
    <location>
        <begin position="336"/>
        <end position="391"/>
    </location>
</feature>
<dbReference type="Gene3D" id="3.30.70.1620">
    <property type="match status" value="1"/>
</dbReference>
<dbReference type="SUPFAM" id="SSF75553">
    <property type="entry name" value="Smc hinge domain"/>
    <property type="match status" value="1"/>
</dbReference>
<evidence type="ECO:0000256" key="9">
    <source>
        <dbReference type="ARBA" id="ARBA00023306"/>
    </source>
</evidence>
<dbReference type="GO" id="GO:0003677">
    <property type="term" value="F:DNA binding"/>
    <property type="evidence" value="ECO:0007669"/>
    <property type="project" value="TreeGrafter"/>
</dbReference>
<dbReference type="PIRSF" id="PIRSF005719">
    <property type="entry name" value="SMC"/>
    <property type="match status" value="1"/>
</dbReference>
<dbReference type="Gene3D" id="3.40.50.300">
    <property type="entry name" value="P-loop containing nucleotide triphosphate hydrolases"/>
    <property type="match status" value="2"/>
</dbReference>
<evidence type="ECO:0000256" key="3">
    <source>
        <dbReference type="ARBA" id="ARBA00005597"/>
    </source>
</evidence>
<comment type="similarity">
    <text evidence="3">Belongs to the SMC family. SMC1 subfamily.</text>
</comment>
<dbReference type="GO" id="GO:0007062">
    <property type="term" value="P:sister chromatid cohesion"/>
    <property type="evidence" value="ECO:0007669"/>
    <property type="project" value="InterPro"/>
</dbReference>
<dbReference type="Gene3D" id="1.10.287.1490">
    <property type="match status" value="1"/>
</dbReference>
<feature type="coiled-coil region" evidence="11">
    <location>
        <begin position="273"/>
        <end position="307"/>
    </location>
</feature>
<dbReference type="PANTHER" id="PTHR18937:SF12">
    <property type="entry name" value="STRUCTURAL MAINTENANCE OF CHROMOSOMES PROTEIN"/>
    <property type="match status" value="1"/>
</dbReference>
<evidence type="ECO:0000313" key="14">
    <source>
        <dbReference type="EMBL" id="TIB16952.1"/>
    </source>
</evidence>
<gene>
    <name evidence="14" type="ORF">E3P90_00191</name>
</gene>
<feature type="compositionally biased region" description="Basic and acidic residues" evidence="12">
    <location>
        <begin position="442"/>
        <end position="452"/>
    </location>
</feature>
<evidence type="ECO:0000256" key="11">
    <source>
        <dbReference type="SAM" id="Coils"/>
    </source>
</evidence>
<comment type="caution">
    <text evidence="14">The sequence shown here is derived from an EMBL/GenBank/DDBJ whole genome shotgun (WGS) entry which is preliminary data.</text>
</comment>